<reference evidence="6" key="1">
    <citation type="submission" date="2016-06" db="UniProtKB">
        <authorList>
            <consortium name="WormBaseParasite"/>
        </authorList>
    </citation>
    <scope>IDENTIFICATION</scope>
</reference>
<feature type="compositionally biased region" description="Polar residues" evidence="2">
    <location>
        <begin position="203"/>
        <end position="212"/>
    </location>
</feature>
<evidence type="ECO:0000313" key="4">
    <source>
        <dbReference type="EMBL" id="VDP81059.1"/>
    </source>
</evidence>
<gene>
    <name evidence="4" type="ORF">ECPE_LOCUS7421</name>
</gene>
<feature type="compositionally biased region" description="Polar residues" evidence="2">
    <location>
        <begin position="173"/>
        <end position="183"/>
    </location>
</feature>
<dbReference type="EMBL" id="UZAN01044574">
    <property type="protein sequence ID" value="VDP81059.1"/>
    <property type="molecule type" value="Genomic_DNA"/>
</dbReference>
<sequence>MFQTLLLLSQYCLFSVLVPSSIAFGIQILCDERILGAMLIHGRCTQSGPLQLLRDKVNTSGMSESLKAAFLRYKQFLTEKVNSKNLNLLTYTYAQCPILFISGTLSAHRSGVRYMFELMNKARKDDPKSRTSLELMEIDDTATPLIEKPEKVAESALLFLQGLGIVTSVRPISGSTTRKSSIDPSAPMASPEKRSCSEFVNLDSASPATTDVTKPLPTDVPPKPGDTPVHQGSNASSRFLNRQLSMAELDLPRGPDALSTLKIIQSAASNSSRKFSQSSAMEHRLSDTAE</sequence>
<dbReference type="WBParaSite" id="ECPE_0000743701-mRNA-1">
    <property type="protein sequence ID" value="ECPE_0000743701-mRNA-1"/>
    <property type="gene ID" value="ECPE_0000743701"/>
</dbReference>
<protein>
    <submittedName>
        <fullName evidence="6">Protein transport protein SEC23</fullName>
    </submittedName>
</protein>
<feature type="compositionally biased region" description="Polar residues" evidence="2">
    <location>
        <begin position="268"/>
        <end position="280"/>
    </location>
</feature>
<feature type="compositionally biased region" description="Basic and acidic residues" evidence="2">
    <location>
        <begin position="281"/>
        <end position="290"/>
    </location>
</feature>
<comment type="similarity">
    <text evidence="1">Belongs to the NDRG family.</text>
</comment>
<dbReference type="InterPro" id="IPR004142">
    <property type="entry name" value="NDRG"/>
</dbReference>
<proteinExistence type="inferred from homology"/>
<keyword evidence="5" id="KW-1185">Reference proteome</keyword>
<organism evidence="6">
    <name type="scientific">Echinostoma caproni</name>
    <dbReference type="NCBI Taxonomy" id="27848"/>
    <lineage>
        <taxon>Eukaryota</taxon>
        <taxon>Metazoa</taxon>
        <taxon>Spiralia</taxon>
        <taxon>Lophotrochozoa</taxon>
        <taxon>Platyhelminthes</taxon>
        <taxon>Trematoda</taxon>
        <taxon>Digenea</taxon>
        <taxon>Plagiorchiida</taxon>
        <taxon>Echinostomata</taxon>
        <taxon>Echinostomatoidea</taxon>
        <taxon>Echinostomatidae</taxon>
        <taxon>Echinostoma</taxon>
    </lineage>
</organism>
<name>A0A183AKD6_9TREM</name>
<evidence type="ECO:0000256" key="2">
    <source>
        <dbReference type="SAM" id="MobiDB-lite"/>
    </source>
</evidence>
<dbReference type="Proteomes" id="UP000272942">
    <property type="component" value="Unassembled WGS sequence"/>
</dbReference>
<accession>A0A183AKD6</accession>
<dbReference type="Pfam" id="PF03096">
    <property type="entry name" value="Ndr"/>
    <property type="match status" value="1"/>
</dbReference>
<feature type="region of interest" description="Disordered" evidence="2">
    <location>
        <begin position="268"/>
        <end position="290"/>
    </location>
</feature>
<feature type="region of interest" description="Disordered" evidence="2">
    <location>
        <begin position="173"/>
        <end position="235"/>
    </location>
</feature>
<feature type="chain" id="PRO_5043138076" evidence="3">
    <location>
        <begin position="24"/>
        <end position="290"/>
    </location>
</feature>
<evidence type="ECO:0000313" key="6">
    <source>
        <dbReference type="WBParaSite" id="ECPE_0000743701-mRNA-1"/>
    </source>
</evidence>
<dbReference type="Gene3D" id="3.40.50.1820">
    <property type="entry name" value="alpha/beta hydrolase"/>
    <property type="match status" value="1"/>
</dbReference>
<evidence type="ECO:0000313" key="5">
    <source>
        <dbReference type="Proteomes" id="UP000272942"/>
    </source>
</evidence>
<dbReference type="OrthoDB" id="191979at2759"/>
<reference evidence="4 5" key="2">
    <citation type="submission" date="2018-11" db="EMBL/GenBank/DDBJ databases">
        <authorList>
            <consortium name="Pathogen Informatics"/>
        </authorList>
    </citation>
    <scope>NUCLEOTIDE SEQUENCE [LARGE SCALE GENOMIC DNA]</scope>
    <source>
        <strain evidence="4 5">Egypt</strain>
    </source>
</reference>
<keyword evidence="3" id="KW-0732">Signal</keyword>
<feature type="signal peptide" evidence="3">
    <location>
        <begin position="1"/>
        <end position="23"/>
    </location>
</feature>
<evidence type="ECO:0000256" key="3">
    <source>
        <dbReference type="SAM" id="SignalP"/>
    </source>
</evidence>
<dbReference type="InterPro" id="IPR029058">
    <property type="entry name" value="AB_hydrolase_fold"/>
</dbReference>
<evidence type="ECO:0000256" key="1">
    <source>
        <dbReference type="ARBA" id="ARBA00005598"/>
    </source>
</evidence>
<dbReference type="AlphaFoldDB" id="A0A183AKD6"/>